<dbReference type="Pfam" id="PF08281">
    <property type="entry name" value="Sigma70_r4_2"/>
    <property type="match status" value="1"/>
</dbReference>
<dbReference type="PANTHER" id="PTHR43133">
    <property type="entry name" value="RNA POLYMERASE ECF-TYPE SIGMA FACTO"/>
    <property type="match status" value="1"/>
</dbReference>
<dbReference type="GO" id="GO:0006352">
    <property type="term" value="P:DNA-templated transcription initiation"/>
    <property type="evidence" value="ECO:0007669"/>
    <property type="project" value="InterPro"/>
</dbReference>
<evidence type="ECO:0000313" key="9">
    <source>
        <dbReference type="EMBL" id="QLJ98470.1"/>
    </source>
</evidence>
<dbReference type="Pfam" id="PF04542">
    <property type="entry name" value="Sigma70_r2"/>
    <property type="match status" value="1"/>
</dbReference>
<dbReference type="SUPFAM" id="SSF88659">
    <property type="entry name" value="Sigma3 and sigma4 domains of RNA polymerase sigma factors"/>
    <property type="match status" value="1"/>
</dbReference>
<dbReference type="Gene3D" id="1.10.1740.10">
    <property type="match status" value="1"/>
</dbReference>
<dbReference type="NCBIfam" id="TIGR02983">
    <property type="entry name" value="SigE-fam_strep"/>
    <property type="match status" value="1"/>
</dbReference>
<feature type="domain" description="RNA polymerase sigma factor 70 region 4 type 2" evidence="8">
    <location>
        <begin position="107"/>
        <end position="158"/>
    </location>
</feature>
<dbReference type="InterPro" id="IPR007627">
    <property type="entry name" value="RNA_pol_sigma70_r2"/>
</dbReference>
<evidence type="ECO:0000259" key="8">
    <source>
        <dbReference type="Pfam" id="PF08281"/>
    </source>
</evidence>
<keyword evidence="3" id="KW-0731">Sigma factor</keyword>
<evidence type="ECO:0000259" key="7">
    <source>
        <dbReference type="Pfam" id="PF04542"/>
    </source>
</evidence>
<name>A0A7D6CDN5_9ACTN</name>
<dbReference type="GO" id="GO:0016987">
    <property type="term" value="F:sigma factor activity"/>
    <property type="evidence" value="ECO:0007669"/>
    <property type="project" value="UniProtKB-KW"/>
</dbReference>
<dbReference type="InterPro" id="IPR036388">
    <property type="entry name" value="WH-like_DNA-bd_sf"/>
</dbReference>
<dbReference type="InterPro" id="IPR013249">
    <property type="entry name" value="RNA_pol_sigma70_r4_t2"/>
</dbReference>
<dbReference type="InterPro" id="IPR039425">
    <property type="entry name" value="RNA_pol_sigma-70-like"/>
</dbReference>
<gene>
    <name evidence="9" type="ORF">HZU44_28015</name>
</gene>
<keyword evidence="4" id="KW-0238">DNA-binding</keyword>
<feature type="region of interest" description="Disordered" evidence="6">
    <location>
        <begin position="167"/>
        <end position="193"/>
    </location>
</feature>
<keyword evidence="2" id="KW-0805">Transcription regulation</keyword>
<evidence type="ECO:0000256" key="5">
    <source>
        <dbReference type="ARBA" id="ARBA00023163"/>
    </source>
</evidence>
<dbReference type="CDD" id="cd06171">
    <property type="entry name" value="Sigma70_r4"/>
    <property type="match status" value="1"/>
</dbReference>
<comment type="similarity">
    <text evidence="1">Belongs to the sigma-70 factor family. ECF subfamily.</text>
</comment>
<accession>A0A7D6CDN5</accession>
<evidence type="ECO:0000256" key="3">
    <source>
        <dbReference type="ARBA" id="ARBA00023082"/>
    </source>
</evidence>
<proteinExistence type="inferred from homology"/>
<dbReference type="SUPFAM" id="SSF88946">
    <property type="entry name" value="Sigma2 domain of RNA polymerase sigma factors"/>
    <property type="match status" value="1"/>
</dbReference>
<reference evidence="9" key="1">
    <citation type="submission" date="2020-08" db="EMBL/GenBank/DDBJ databases">
        <title>A bifunctional nitrone conjugated secondary metabolite targeting the ribosome.</title>
        <authorList>
            <person name="Limbrick E.M."/>
            <person name="Graf M."/>
            <person name="Derewacz D.K."/>
            <person name="Nguyen F."/>
            <person name="Spraggins J.M."/>
            <person name="Wieland M."/>
            <person name="Ynigez-Gutierrez A.E."/>
            <person name="Reisman B.J."/>
            <person name="Zinshteyn B."/>
            <person name="McCulloch K."/>
            <person name="Iverson T.M."/>
            <person name="Green R."/>
            <person name="Wilson D.N."/>
            <person name="Bachmann B.O."/>
        </authorList>
    </citation>
    <scope>NUCLEOTIDE SEQUENCE</scope>
    <source>
        <strain evidence="9">Africana</strain>
    </source>
</reference>
<dbReference type="InterPro" id="IPR013324">
    <property type="entry name" value="RNA_pol_sigma_r3/r4-like"/>
</dbReference>
<dbReference type="Gene3D" id="1.10.10.10">
    <property type="entry name" value="Winged helix-like DNA-binding domain superfamily/Winged helix DNA-binding domain"/>
    <property type="match status" value="1"/>
</dbReference>
<dbReference type="InterPro" id="IPR013325">
    <property type="entry name" value="RNA_pol_sigma_r2"/>
</dbReference>
<dbReference type="NCBIfam" id="TIGR02937">
    <property type="entry name" value="sigma70-ECF"/>
    <property type="match status" value="1"/>
</dbReference>
<organism evidence="9">
    <name type="scientific">Micromonospora carbonacea</name>
    <dbReference type="NCBI Taxonomy" id="47853"/>
    <lineage>
        <taxon>Bacteria</taxon>
        <taxon>Bacillati</taxon>
        <taxon>Actinomycetota</taxon>
        <taxon>Actinomycetes</taxon>
        <taxon>Micromonosporales</taxon>
        <taxon>Micromonosporaceae</taxon>
        <taxon>Micromonospora</taxon>
    </lineage>
</organism>
<evidence type="ECO:0000256" key="6">
    <source>
        <dbReference type="SAM" id="MobiDB-lite"/>
    </source>
</evidence>
<protein>
    <submittedName>
        <fullName evidence="9">SigE family RNA polymerase sigma factor</fullName>
    </submittedName>
</protein>
<dbReference type="GO" id="GO:0003677">
    <property type="term" value="F:DNA binding"/>
    <property type="evidence" value="ECO:0007669"/>
    <property type="project" value="UniProtKB-KW"/>
</dbReference>
<evidence type="ECO:0000256" key="1">
    <source>
        <dbReference type="ARBA" id="ARBA00010641"/>
    </source>
</evidence>
<dbReference type="InterPro" id="IPR014325">
    <property type="entry name" value="RNA_pol_sigma-E_actinobac"/>
</dbReference>
<sequence>MATSRDDAFHCFFETYHSELARLAYLVTGEGEVADDLAADALLEVWRHWDRVAAAESPIAYARGVLVNLARNRIRRQRRERRGLLGVGLLWQQRAYARDADVSAVLDVREALRRLPHRRRACVVLRYAFDLSERETARALGISVGTVKSQTSRGVAQLTTLLGGPALPATDRTHWESPASRATVPPGSWGRGR</sequence>
<dbReference type="InterPro" id="IPR014284">
    <property type="entry name" value="RNA_pol_sigma-70_dom"/>
</dbReference>
<dbReference type="AlphaFoldDB" id="A0A7D6CDN5"/>
<feature type="domain" description="RNA polymerase sigma-70 region 2" evidence="7">
    <location>
        <begin position="12"/>
        <end position="79"/>
    </location>
</feature>
<dbReference type="EMBL" id="CP058905">
    <property type="protein sequence ID" value="QLJ98470.1"/>
    <property type="molecule type" value="Genomic_DNA"/>
</dbReference>
<dbReference type="PANTHER" id="PTHR43133:SF50">
    <property type="entry name" value="ECF RNA POLYMERASE SIGMA FACTOR SIGM"/>
    <property type="match status" value="1"/>
</dbReference>
<keyword evidence="5" id="KW-0804">Transcription</keyword>
<evidence type="ECO:0000256" key="4">
    <source>
        <dbReference type="ARBA" id="ARBA00023125"/>
    </source>
</evidence>
<evidence type="ECO:0000256" key="2">
    <source>
        <dbReference type="ARBA" id="ARBA00023015"/>
    </source>
</evidence>